<dbReference type="AlphaFoldDB" id="K3WTT8"/>
<organism evidence="5 6">
    <name type="scientific">Globisporangium ultimum (strain ATCC 200006 / CBS 805.95 / DAOM BR144)</name>
    <name type="common">Pythium ultimum</name>
    <dbReference type="NCBI Taxonomy" id="431595"/>
    <lineage>
        <taxon>Eukaryota</taxon>
        <taxon>Sar</taxon>
        <taxon>Stramenopiles</taxon>
        <taxon>Oomycota</taxon>
        <taxon>Peronosporomycetes</taxon>
        <taxon>Pythiales</taxon>
        <taxon>Pythiaceae</taxon>
        <taxon>Globisporangium</taxon>
    </lineage>
</organism>
<accession>K3WTT8</accession>
<evidence type="ECO:0000259" key="3">
    <source>
        <dbReference type="PROSITE" id="PS51181"/>
    </source>
</evidence>
<dbReference type="PROSITE" id="PS51182">
    <property type="entry name" value="C2_TENSIN"/>
    <property type="match status" value="1"/>
</dbReference>
<feature type="domain" description="C2 tensin-type" evidence="4">
    <location>
        <begin position="215"/>
        <end position="360"/>
    </location>
</feature>
<dbReference type="PANTHER" id="PTHR12305">
    <property type="entry name" value="PHOSPHATASE WITH HOMOLOGY TO TENSIN"/>
    <property type="match status" value="1"/>
</dbReference>
<dbReference type="GO" id="GO:0016314">
    <property type="term" value="F:phosphatidylinositol-3,4,5-trisphosphate 3-phosphatase activity"/>
    <property type="evidence" value="ECO:0007669"/>
    <property type="project" value="TreeGrafter"/>
</dbReference>
<protein>
    <recommendedName>
        <fullName evidence="7">Phosphatidylinositol-3,4,5-trisphosphate 3-phosphatase</fullName>
    </recommendedName>
</protein>
<keyword evidence="6" id="KW-1185">Reference proteome</keyword>
<sequence length="361" mass="41395">MAAAMRTSVHEGGGVRVSVTKSRTQPLSMACANGMFALPRALVSQNKLRFRRDGFDLDLCYLHPRVIVMGYPAVGMEFVYRNPRSEVVRFLEARHEDKYFVYNFCSERERRYPVSVFSDRAACYPIEDHNVPTFEQLTAFCEHAAAWLNADPDRVVALHCKAGKGRAGMMACMLLVRMQYANSAAAAIERYNRVRVRDLRGLTVISQRKWVRYYEQLLLMRPQQSSPTVRPPNEPGFLMTELVIRNSLTGVAPPKLLLRVYQLDNASDSKTLRHKAEGYEQFSLREEICGSVLIEFKRLQCEGCRTQKHFKIWFNTAFITPDADSGHVVFTRSDMDWVAKDKKKRRIPAAMELEMVVEPNP</sequence>
<dbReference type="eggNOG" id="KOG2283">
    <property type="taxonomic scope" value="Eukaryota"/>
</dbReference>
<evidence type="ECO:0008006" key="7">
    <source>
        <dbReference type="Google" id="ProtNLM"/>
    </source>
</evidence>
<dbReference type="VEuPathDB" id="FungiDB:PYU1_G008368"/>
<dbReference type="SUPFAM" id="SSF49562">
    <property type="entry name" value="C2 domain (Calcium/lipid-binding domain, CaLB)"/>
    <property type="match status" value="1"/>
</dbReference>
<dbReference type="PROSITE" id="PS51181">
    <property type="entry name" value="PPASE_TENSIN"/>
    <property type="match status" value="1"/>
</dbReference>
<dbReference type="Proteomes" id="UP000019132">
    <property type="component" value="Unassembled WGS sequence"/>
</dbReference>
<dbReference type="InParanoid" id="K3WTT8"/>
<reference evidence="6" key="2">
    <citation type="submission" date="2010-04" db="EMBL/GenBank/DDBJ databases">
        <authorList>
            <person name="Buell R."/>
            <person name="Hamilton J."/>
            <person name="Hostetler J."/>
        </authorList>
    </citation>
    <scope>NUCLEOTIDE SEQUENCE [LARGE SCALE GENOMIC DNA]</scope>
    <source>
        <strain evidence="6">DAOM:BR144</strain>
    </source>
</reference>
<dbReference type="PROSITE" id="PS50056">
    <property type="entry name" value="TYR_PHOSPHATASE_2"/>
    <property type="match status" value="1"/>
</dbReference>
<dbReference type="STRING" id="431595.K3WTT8"/>
<dbReference type="EnsemblProtists" id="PYU1_T008384">
    <property type="protein sequence ID" value="PYU1_T008384"/>
    <property type="gene ID" value="PYU1_G008368"/>
</dbReference>
<dbReference type="InterPro" id="IPR029021">
    <property type="entry name" value="Prot-tyrosine_phosphatase-like"/>
</dbReference>
<dbReference type="Pfam" id="PF10409">
    <property type="entry name" value="PTEN_C2"/>
    <property type="match status" value="1"/>
</dbReference>
<dbReference type="InterPro" id="IPR014020">
    <property type="entry name" value="Tensin_C2-dom"/>
</dbReference>
<reference evidence="5" key="3">
    <citation type="submission" date="2015-02" db="UniProtKB">
        <authorList>
            <consortium name="EnsemblProtists"/>
        </authorList>
    </citation>
    <scope>IDENTIFICATION</scope>
    <source>
        <strain evidence="5">DAOM BR144</strain>
    </source>
</reference>
<proteinExistence type="predicted"/>
<evidence type="ECO:0000259" key="4">
    <source>
        <dbReference type="PROSITE" id="PS51182"/>
    </source>
</evidence>
<dbReference type="Pfam" id="PF22785">
    <property type="entry name" value="Tc-R-P"/>
    <property type="match status" value="1"/>
</dbReference>
<dbReference type="HOGENOM" id="CLU_020105_5_0_1"/>
<evidence type="ECO:0000313" key="6">
    <source>
        <dbReference type="Proteomes" id="UP000019132"/>
    </source>
</evidence>
<dbReference type="InterPro" id="IPR035892">
    <property type="entry name" value="C2_domain_sf"/>
</dbReference>
<dbReference type="OMA" id="SNYMVIN"/>
<dbReference type="GO" id="GO:0005829">
    <property type="term" value="C:cytosol"/>
    <property type="evidence" value="ECO:0007669"/>
    <property type="project" value="TreeGrafter"/>
</dbReference>
<dbReference type="InterPro" id="IPR029023">
    <property type="entry name" value="Tensin_phosphatase"/>
</dbReference>
<dbReference type="InterPro" id="IPR000387">
    <property type="entry name" value="Tyr_Pase_dom"/>
</dbReference>
<keyword evidence="1" id="KW-0378">Hydrolase</keyword>
<dbReference type="SMART" id="SM01326">
    <property type="entry name" value="PTEN_C2"/>
    <property type="match status" value="1"/>
</dbReference>
<feature type="domain" description="Phosphatase tensin-type" evidence="3">
    <location>
        <begin position="48"/>
        <end position="221"/>
    </location>
</feature>
<dbReference type="SUPFAM" id="SSF52799">
    <property type="entry name" value="(Phosphotyrosine protein) phosphatases II"/>
    <property type="match status" value="1"/>
</dbReference>
<evidence type="ECO:0000256" key="1">
    <source>
        <dbReference type="ARBA" id="ARBA00022801"/>
    </source>
</evidence>
<name>K3WTT8_GLOUD</name>
<dbReference type="EMBL" id="GL376613">
    <property type="status" value="NOT_ANNOTATED_CDS"/>
    <property type="molecule type" value="Genomic_DNA"/>
</dbReference>
<dbReference type="InterPro" id="IPR051281">
    <property type="entry name" value="Dual-spec_lipid-protein_phosph"/>
</dbReference>
<reference evidence="6" key="1">
    <citation type="journal article" date="2010" name="Genome Biol.">
        <title>Genome sequence of the necrotrophic plant pathogen Pythium ultimum reveals original pathogenicity mechanisms and effector repertoire.</title>
        <authorList>
            <person name="Levesque C.A."/>
            <person name="Brouwer H."/>
            <person name="Cano L."/>
            <person name="Hamilton J.P."/>
            <person name="Holt C."/>
            <person name="Huitema E."/>
            <person name="Raffaele S."/>
            <person name="Robideau G.P."/>
            <person name="Thines M."/>
            <person name="Win J."/>
            <person name="Zerillo M.M."/>
            <person name="Beakes G.W."/>
            <person name="Boore J.L."/>
            <person name="Busam D."/>
            <person name="Dumas B."/>
            <person name="Ferriera S."/>
            <person name="Fuerstenberg S.I."/>
            <person name="Gachon C.M."/>
            <person name="Gaulin E."/>
            <person name="Govers F."/>
            <person name="Grenville-Briggs L."/>
            <person name="Horner N."/>
            <person name="Hostetler J."/>
            <person name="Jiang R.H."/>
            <person name="Johnson J."/>
            <person name="Krajaejun T."/>
            <person name="Lin H."/>
            <person name="Meijer H.J."/>
            <person name="Moore B."/>
            <person name="Morris P."/>
            <person name="Phuntmart V."/>
            <person name="Puiu D."/>
            <person name="Shetty J."/>
            <person name="Stajich J.E."/>
            <person name="Tripathy S."/>
            <person name="Wawra S."/>
            <person name="van West P."/>
            <person name="Whitty B.R."/>
            <person name="Coutinho P.M."/>
            <person name="Henrissat B."/>
            <person name="Martin F."/>
            <person name="Thomas P.D."/>
            <person name="Tyler B.M."/>
            <person name="De Vries R.P."/>
            <person name="Kamoun S."/>
            <person name="Yandell M."/>
            <person name="Tisserat N."/>
            <person name="Buell C.R."/>
        </authorList>
    </citation>
    <scope>NUCLEOTIDE SEQUENCE</scope>
    <source>
        <strain evidence="6">DAOM:BR144</strain>
    </source>
</reference>
<dbReference type="PANTHER" id="PTHR12305:SF60">
    <property type="entry name" value="PHOSPHATIDYLINOSITOL 3,4,5-TRISPHOSPHATE 3-PHOSPHATASE TPTE2-RELATED"/>
    <property type="match status" value="1"/>
</dbReference>
<dbReference type="Gene3D" id="3.90.190.10">
    <property type="entry name" value="Protein tyrosine phosphatase superfamily"/>
    <property type="match status" value="1"/>
</dbReference>
<dbReference type="Gene3D" id="2.60.40.1110">
    <property type="match status" value="1"/>
</dbReference>
<evidence type="ECO:0000259" key="2">
    <source>
        <dbReference type="PROSITE" id="PS50056"/>
    </source>
</evidence>
<evidence type="ECO:0000313" key="5">
    <source>
        <dbReference type="EnsemblProtists" id="PYU1_T008384"/>
    </source>
</evidence>
<feature type="domain" description="Tyrosine specific protein phosphatases" evidence="2">
    <location>
        <begin position="156"/>
        <end position="195"/>
    </location>
</feature>